<dbReference type="OrthoDB" id="9779263at2"/>
<accession>A0A327NLW3</accession>
<dbReference type="RefSeq" id="WP_111345990.1">
    <property type="nucleotide sequence ID" value="NZ_QLII01000001.1"/>
</dbReference>
<dbReference type="SUPFAM" id="SSF53448">
    <property type="entry name" value="Nucleotide-diphospho-sugar transferases"/>
    <property type="match status" value="1"/>
</dbReference>
<gene>
    <name evidence="2" type="ORF">HMF3257_23690</name>
</gene>
<dbReference type="EMBL" id="QLII01000001">
    <property type="protein sequence ID" value="RAI76411.1"/>
    <property type="molecule type" value="Genomic_DNA"/>
</dbReference>
<reference evidence="2 3" key="1">
    <citation type="submission" date="2018-06" db="EMBL/GenBank/DDBJ databases">
        <title>Spirosoma sp. HMF3257 Genome sequencing and assembly.</title>
        <authorList>
            <person name="Kang H."/>
            <person name="Cha I."/>
            <person name="Kim H."/>
            <person name="Kang J."/>
            <person name="Joh K."/>
        </authorList>
    </citation>
    <scope>NUCLEOTIDE SEQUENCE [LARGE SCALE GENOMIC DNA]</scope>
    <source>
        <strain evidence="2 3">HMF3257</strain>
    </source>
</reference>
<evidence type="ECO:0000313" key="3">
    <source>
        <dbReference type="Proteomes" id="UP000249016"/>
    </source>
</evidence>
<evidence type="ECO:0000313" key="2">
    <source>
        <dbReference type="EMBL" id="RAI76411.1"/>
    </source>
</evidence>
<dbReference type="InterPro" id="IPR029044">
    <property type="entry name" value="Nucleotide-diphossugar_trans"/>
</dbReference>
<protein>
    <submittedName>
        <fullName evidence="2">Nucleotidyltransferase family protein</fullName>
    </submittedName>
</protein>
<organism evidence="2 3">
    <name type="scientific">Spirosoma telluris</name>
    <dbReference type="NCBI Taxonomy" id="2183553"/>
    <lineage>
        <taxon>Bacteria</taxon>
        <taxon>Pseudomonadati</taxon>
        <taxon>Bacteroidota</taxon>
        <taxon>Cytophagia</taxon>
        <taxon>Cytophagales</taxon>
        <taxon>Cytophagaceae</taxon>
        <taxon>Spirosoma</taxon>
    </lineage>
</organism>
<dbReference type="AlphaFoldDB" id="A0A327NLW3"/>
<dbReference type="Gene3D" id="3.90.550.10">
    <property type="entry name" value="Spore Coat Polysaccharide Biosynthesis Protein SpsA, Chain A"/>
    <property type="match status" value="1"/>
</dbReference>
<keyword evidence="2" id="KW-0808">Transferase</keyword>
<comment type="caution">
    <text evidence="2">The sequence shown here is derived from an EMBL/GenBank/DDBJ whole genome shotgun (WGS) entry which is preliminary data.</text>
</comment>
<feature type="domain" description="MobA-like NTP transferase" evidence="1">
    <location>
        <begin position="6"/>
        <end position="168"/>
    </location>
</feature>
<dbReference type="PANTHER" id="PTHR43777:SF1">
    <property type="entry name" value="MOLYBDENUM COFACTOR CYTIDYLYLTRANSFERASE"/>
    <property type="match status" value="1"/>
</dbReference>
<proteinExistence type="predicted"/>
<name>A0A327NLW3_9BACT</name>
<dbReference type="CDD" id="cd04182">
    <property type="entry name" value="GT_2_like_f"/>
    <property type="match status" value="1"/>
</dbReference>
<dbReference type="Proteomes" id="UP000249016">
    <property type="component" value="Unassembled WGS sequence"/>
</dbReference>
<dbReference type="GO" id="GO:0016779">
    <property type="term" value="F:nucleotidyltransferase activity"/>
    <property type="evidence" value="ECO:0007669"/>
    <property type="project" value="UniProtKB-ARBA"/>
</dbReference>
<dbReference type="Pfam" id="PF12804">
    <property type="entry name" value="NTP_transf_3"/>
    <property type="match status" value="1"/>
</dbReference>
<dbReference type="InterPro" id="IPR025877">
    <property type="entry name" value="MobA-like_NTP_Trfase"/>
</dbReference>
<dbReference type="PANTHER" id="PTHR43777">
    <property type="entry name" value="MOLYBDENUM COFACTOR CYTIDYLYLTRANSFERASE"/>
    <property type="match status" value="1"/>
</dbReference>
<evidence type="ECO:0000259" key="1">
    <source>
        <dbReference type="Pfam" id="PF12804"/>
    </source>
</evidence>
<sequence length="206" mass="22006">MPIATIILAAGASTRLGGQPKQLLTHNGTTLIRQIADAALLLQAGPVIVVLGANQEQIQPELTDLPVRIVLNSNWPEGMASSLRVGLNTLADESVESFLVVLTDQPYVTADLLQQLITTQQQAGRGIVASRYGEAGHLGVPALFDIRYGSEFMNLSGDMGARKLIKQYAGDCAEIPFPLAAIDLDTVQDVEAWRAGSSLQDTRSVE</sequence>
<keyword evidence="3" id="KW-1185">Reference proteome</keyword>